<evidence type="ECO:0000313" key="12">
    <source>
        <dbReference type="EMBL" id="MFD2613004.1"/>
    </source>
</evidence>
<keyword evidence="9" id="KW-0472">Membrane</keyword>
<evidence type="ECO:0000256" key="6">
    <source>
        <dbReference type="ARBA" id="ARBA00022500"/>
    </source>
</evidence>
<evidence type="ECO:0000256" key="1">
    <source>
        <dbReference type="ARBA" id="ARBA00004413"/>
    </source>
</evidence>
<dbReference type="Gene3D" id="1.10.287.1700">
    <property type="match status" value="1"/>
</dbReference>
<keyword evidence="12" id="KW-0282">Flagellum</keyword>
<keyword evidence="5" id="KW-1003">Cell membrane</keyword>
<keyword evidence="8" id="KW-0653">Protein transport</keyword>
<keyword evidence="12" id="KW-0966">Cell projection</keyword>
<protein>
    <recommendedName>
        <fullName evidence="3">Flagellar FliJ protein</fullName>
    </recommendedName>
</protein>
<evidence type="ECO:0000256" key="5">
    <source>
        <dbReference type="ARBA" id="ARBA00022475"/>
    </source>
</evidence>
<accession>A0ABW5PDT4</accession>
<name>A0ABW5PDT4_9BACL</name>
<gene>
    <name evidence="12" type="primary">fliJ</name>
    <name evidence="12" type="ORF">ACFSUF_11275</name>
</gene>
<evidence type="ECO:0000256" key="10">
    <source>
        <dbReference type="ARBA" id="ARBA00023225"/>
    </source>
</evidence>
<evidence type="ECO:0000256" key="7">
    <source>
        <dbReference type="ARBA" id="ARBA00022795"/>
    </source>
</evidence>
<evidence type="ECO:0000313" key="13">
    <source>
        <dbReference type="Proteomes" id="UP001597541"/>
    </source>
</evidence>
<sequence>MRFHYHLQKIVDLKTTQKTHAEWMLSKAVGVLREEESSLTMLYEQKTKLQEELQEQSLSTTISSMRTAQFYISRLDERIRNQQGQIQAAQSEVEHTKNVLQNKMQDEKVWSMTREKAKLMFHSQLLKKEQDELDEMATVRFVNTAL</sequence>
<evidence type="ECO:0000256" key="3">
    <source>
        <dbReference type="ARBA" id="ARBA00020392"/>
    </source>
</evidence>
<organism evidence="12 13">
    <name type="scientific">Paenibacillus gansuensis</name>
    <dbReference type="NCBI Taxonomy" id="306542"/>
    <lineage>
        <taxon>Bacteria</taxon>
        <taxon>Bacillati</taxon>
        <taxon>Bacillota</taxon>
        <taxon>Bacilli</taxon>
        <taxon>Bacillales</taxon>
        <taxon>Paenibacillaceae</taxon>
        <taxon>Paenibacillus</taxon>
    </lineage>
</organism>
<keyword evidence="12" id="KW-0969">Cilium</keyword>
<comment type="subcellular location">
    <subcellularLocation>
        <location evidence="1">Cell membrane</location>
        <topology evidence="1">Peripheral membrane protein</topology>
        <orientation evidence="1">Cytoplasmic side</orientation>
    </subcellularLocation>
</comment>
<dbReference type="NCBIfam" id="TIGR02473">
    <property type="entry name" value="flagell_FliJ"/>
    <property type="match status" value="1"/>
</dbReference>
<evidence type="ECO:0000256" key="8">
    <source>
        <dbReference type="ARBA" id="ARBA00022927"/>
    </source>
</evidence>
<evidence type="ECO:0000256" key="11">
    <source>
        <dbReference type="SAM" id="Coils"/>
    </source>
</evidence>
<feature type="coiled-coil region" evidence="11">
    <location>
        <begin position="32"/>
        <end position="106"/>
    </location>
</feature>
<proteinExistence type="inferred from homology"/>
<keyword evidence="4" id="KW-0813">Transport</keyword>
<keyword evidence="10" id="KW-1006">Bacterial flagellum protein export</keyword>
<dbReference type="Proteomes" id="UP001597541">
    <property type="component" value="Unassembled WGS sequence"/>
</dbReference>
<comment type="similarity">
    <text evidence="2">Belongs to the FliJ family.</text>
</comment>
<comment type="caution">
    <text evidence="12">The sequence shown here is derived from an EMBL/GenBank/DDBJ whole genome shotgun (WGS) entry which is preliminary data.</text>
</comment>
<evidence type="ECO:0000256" key="2">
    <source>
        <dbReference type="ARBA" id="ARBA00010004"/>
    </source>
</evidence>
<reference evidence="13" key="1">
    <citation type="journal article" date="2019" name="Int. J. Syst. Evol. Microbiol.">
        <title>The Global Catalogue of Microorganisms (GCM) 10K type strain sequencing project: providing services to taxonomists for standard genome sequencing and annotation.</title>
        <authorList>
            <consortium name="The Broad Institute Genomics Platform"/>
            <consortium name="The Broad Institute Genome Sequencing Center for Infectious Disease"/>
            <person name="Wu L."/>
            <person name="Ma J."/>
        </authorList>
    </citation>
    <scope>NUCLEOTIDE SEQUENCE [LARGE SCALE GENOMIC DNA]</scope>
    <source>
        <strain evidence="13">KCTC 3950</strain>
    </source>
</reference>
<keyword evidence="13" id="KW-1185">Reference proteome</keyword>
<keyword evidence="11" id="KW-0175">Coiled coil</keyword>
<dbReference type="InterPro" id="IPR053716">
    <property type="entry name" value="Flag_assembly_chemotaxis_eff"/>
</dbReference>
<dbReference type="RefSeq" id="WP_377602893.1">
    <property type="nucleotide sequence ID" value="NZ_JBHUME010000007.1"/>
</dbReference>
<keyword evidence="7" id="KW-1005">Bacterial flagellum biogenesis</keyword>
<dbReference type="Pfam" id="PF02050">
    <property type="entry name" value="FliJ"/>
    <property type="match status" value="1"/>
</dbReference>
<dbReference type="InterPro" id="IPR012823">
    <property type="entry name" value="Flagell_FliJ"/>
</dbReference>
<evidence type="ECO:0000256" key="9">
    <source>
        <dbReference type="ARBA" id="ARBA00023136"/>
    </source>
</evidence>
<keyword evidence="6" id="KW-0145">Chemotaxis</keyword>
<evidence type="ECO:0000256" key="4">
    <source>
        <dbReference type="ARBA" id="ARBA00022448"/>
    </source>
</evidence>
<dbReference type="EMBL" id="JBHUME010000007">
    <property type="protein sequence ID" value="MFD2613004.1"/>
    <property type="molecule type" value="Genomic_DNA"/>
</dbReference>